<evidence type="ECO:0000256" key="1">
    <source>
        <dbReference type="SAM" id="MobiDB-lite"/>
    </source>
</evidence>
<gene>
    <name evidence="3" type="ORF">PXEA_LOCUS25002</name>
</gene>
<protein>
    <submittedName>
        <fullName evidence="3">Uncharacterized protein</fullName>
    </submittedName>
</protein>
<name>A0A448X9E7_9PLAT</name>
<sequence length="332" mass="36101">MRYPICSEEETTASSATDYWRTKAEYLVVPETPSGDPDFLALLERSRRTGDQMLYYSQCREEAEELEERMSKYQLNKQMNCLRPVGRSFVAEAEKTSAPSSEAVSTQASGVTRLATEWISTPPPSEPVTMRSLLAVATTEASVDMTPEPIGSASPSMLPGFANAARRETDVANPVGQTKTRQTQKEHPPVVTTVTSVAVRAKNVRRTTTPGPSEAVDRGNITEPRFGQADAISDLSAIRLTYGIIMLGAFNLLLLSAFCLLFVWIHRRLKRRRKPDASKFLKPSQASTSAAMATTTAKSKAMVTVVTNSSPPALPARPKRLSSAEAETAAAA</sequence>
<keyword evidence="2" id="KW-0472">Membrane</keyword>
<evidence type="ECO:0000313" key="4">
    <source>
        <dbReference type="Proteomes" id="UP000784294"/>
    </source>
</evidence>
<evidence type="ECO:0000256" key="2">
    <source>
        <dbReference type="SAM" id="Phobius"/>
    </source>
</evidence>
<feature type="non-terminal residue" evidence="3">
    <location>
        <position position="332"/>
    </location>
</feature>
<dbReference type="AlphaFoldDB" id="A0A448X9E7"/>
<keyword evidence="4" id="KW-1185">Reference proteome</keyword>
<evidence type="ECO:0000313" key="3">
    <source>
        <dbReference type="EMBL" id="VEL31562.1"/>
    </source>
</evidence>
<dbReference type="Proteomes" id="UP000784294">
    <property type="component" value="Unassembled WGS sequence"/>
</dbReference>
<comment type="caution">
    <text evidence="3">The sequence shown here is derived from an EMBL/GenBank/DDBJ whole genome shotgun (WGS) entry which is preliminary data.</text>
</comment>
<dbReference type="EMBL" id="CAAALY010123944">
    <property type="protein sequence ID" value="VEL31562.1"/>
    <property type="molecule type" value="Genomic_DNA"/>
</dbReference>
<accession>A0A448X9E7</accession>
<keyword evidence="2" id="KW-1133">Transmembrane helix</keyword>
<reference evidence="3" key="1">
    <citation type="submission" date="2018-11" db="EMBL/GenBank/DDBJ databases">
        <authorList>
            <consortium name="Pathogen Informatics"/>
        </authorList>
    </citation>
    <scope>NUCLEOTIDE SEQUENCE</scope>
</reference>
<feature type="region of interest" description="Disordered" evidence="1">
    <location>
        <begin position="274"/>
        <end position="293"/>
    </location>
</feature>
<feature type="transmembrane region" description="Helical" evidence="2">
    <location>
        <begin position="240"/>
        <end position="265"/>
    </location>
</feature>
<organism evidence="3 4">
    <name type="scientific">Protopolystoma xenopodis</name>
    <dbReference type="NCBI Taxonomy" id="117903"/>
    <lineage>
        <taxon>Eukaryota</taxon>
        <taxon>Metazoa</taxon>
        <taxon>Spiralia</taxon>
        <taxon>Lophotrochozoa</taxon>
        <taxon>Platyhelminthes</taxon>
        <taxon>Monogenea</taxon>
        <taxon>Polyopisthocotylea</taxon>
        <taxon>Polystomatidea</taxon>
        <taxon>Polystomatidae</taxon>
        <taxon>Protopolystoma</taxon>
    </lineage>
</organism>
<feature type="region of interest" description="Disordered" evidence="1">
    <location>
        <begin position="308"/>
        <end position="332"/>
    </location>
</feature>
<proteinExistence type="predicted"/>
<keyword evidence="2" id="KW-0812">Transmembrane</keyword>